<evidence type="ECO:0000256" key="1">
    <source>
        <dbReference type="SAM" id="MobiDB-lite"/>
    </source>
</evidence>
<dbReference type="EMBL" id="JAFIRN010000001">
    <property type="protein sequence ID" value="KAG5855884.1"/>
    <property type="molecule type" value="Genomic_DNA"/>
</dbReference>
<dbReference type="Pfam" id="PF15961">
    <property type="entry name" value="DUF4764"/>
    <property type="match status" value="1"/>
</dbReference>
<feature type="region of interest" description="Disordered" evidence="1">
    <location>
        <begin position="1"/>
        <end position="62"/>
    </location>
</feature>
<feature type="compositionally biased region" description="Low complexity" evidence="1">
    <location>
        <begin position="456"/>
        <end position="476"/>
    </location>
</feature>
<feature type="compositionally biased region" description="Polar residues" evidence="1">
    <location>
        <begin position="768"/>
        <end position="784"/>
    </location>
</feature>
<comment type="caution">
    <text evidence="3">The sequence shown here is derived from an EMBL/GenBank/DDBJ whole genome shotgun (WGS) entry which is preliminary data.</text>
</comment>
<feature type="domain" description="DUF4764" evidence="2">
    <location>
        <begin position="509"/>
        <end position="791"/>
    </location>
</feature>
<evidence type="ECO:0000259" key="2">
    <source>
        <dbReference type="Pfam" id="PF15961"/>
    </source>
</evidence>
<feature type="region of interest" description="Disordered" evidence="1">
    <location>
        <begin position="402"/>
        <end position="549"/>
    </location>
</feature>
<gene>
    <name evidence="3" type="ORF">ANANG_G00001690</name>
</gene>
<sequence>MADKEDESNMTAGAEEGESSSAAPLHRVAGLAHSGDPVVPDSTHNASSNGEELTSAVKDSAENPVIGEYFQGSVEKGAELGQDDQVASPTAGDGLLLERHIITSFVETPGIETVTTADLSSVNSELVDTSSEATTTIIYVQPDGSFVEGTGLTAEEQRQLVEQLAQQQLVEVTENEAARLFQQQRPPTSHFSHGGALAPNELQQVIDQVSRSQQSVAQVELHGGPAPAQRQEQVPAVSEQLPGCISLPPGCVLTAGSPAQDAAVRPPPLCIVQNASQQLQNVAKQVALQQSQSNNGTRLIQKKQLETIRIQVPIPPPQQEARKCPAPPLALLQQRVPPTGHAPKAGVPAPQIIHITPVIGQQQYLLTTPGTRLSSSCCRDPPPWWAGPYPCSTKYPYRPPSTAELAARPHSWPRPGLPPPPPAEGAAEDPEAPEGGGACCPWPPPLGSRTDTPTGSASTLALAGHSSSTSTSQISSDPTEPVPVTTSDVAPSTAQREKVDPLPLQGALAPGPGRPKGRAGRPRSTARSVRRGRPGRPPKISGALQPPQRRARLKEVLQVCDDEDLMEMVLPRLARVMTVWEFLLMKVDKGRPTRPQFSDVYREFEQLHAQVKKMAQEHLSSTHGPGPHTVLEVRDPQVCQSLGIGDLVTRLQTAPSEKPAMGNLPKNAKAREDCKALPPAKRFKVDPCNTEPNGTFLTQNRTAPTAAGVDSFPGSVEQIPLKDRCLVTGSLSPEESATEVLGCQRMELSSHPQNPLALPPPQAENSAEETASSTDPAGSAPSHTQRAEPGQGVELNGCDMADEKQKLEQVLGSDVVPLDHSYRASRAEVQAVCLGGTVRQTLGDSVELQEQVFIQTEEGLILPGGVLASDRIVIVTSPDGTTMHIRTPDTVPLETVPLETVQALLGIDMGAQPEGVLVSENHP</sequence>
<proteinExistence type="predicted"/>
<name>A0A9D3S541_ANGAN</name>
<dbReference type="PANTHER" id="PTHR16116">
    <property type="entry name" value="ZINC FINGER PROTEIN 839"/>
    <property type="match status" value="1"/>
</dbReference>
<keyword evidence="4" id="KW-1185">Reference proteome</keyword>
<evidence type="ECO:0000313" key="3">
    <source>
        <dbReference type="EMBL" id="KAG5855884.1"/>
    </source>
</evidence>
<feature type="compositionally biased region" description="Polar residues" evidence="1">
    <location>
        <begin position="42"/>
        <end position="52"/>
    </location>
</feature>
<organism evidence="3 4">
    <name type="scientific">Anguilla anguilla</name>
    <name type="common">European freshwater eel</name>
    <name type="synonym">Muraena anguilla</name>
    <dbReference type="NCBI Taxonomy" id="7936"/>
    <lineage>
        <taxon>Eukaryota</taxon>
        <taxon>Metazoa</taxon>
        <taxon>Chordata</taxon>
        <taxon>Craniata</taxon>
        <taxon>Vertebrata</taxon>
        <taxon>Euteleostomi</taxon>
        <taxon>Actinopterygii</taxon>
        <taxon>Neopterygii</taxon>
        <taxon>Teleostei</taxon>
        <taxon>Anguilliformes</taxon>
        <taxon>Anguillidae</taxon>
        <taxon>Anguilla</taxon>
    </lineage>
</organism>
<dbReference type="Proteomes" id="UP001044222">
    <property type="component" value="Unassembled WGS sequence"/>
</dbReference>
<feature type="compositionally biased region" description="Polar residues" evidence="1">
    <location>
        <begin position="484"/>
        <end position="494"/>
    </location>
</feature>
<dbReference type="PANTHER" id="PTHR16116:SF5">
    <property type="entry name" value="ZINC FINGER PROTEIN 839"/>
    <property type="match status" value="1"/>
</dbReference>
<dbReference type="AlphaFoldDB" id="A0A9D3S541"/>
<feature type="compositionally biased region" description="Low complexity" evidence="1">
    <location>
        <begin position="501"/>
        <end position="511"/>
    </location>
</feature>
<dbReference type="InterPro" id="IPR039946">
    <property type="entry name" value="ZN839"/>
</dbReference>
<reference evidence="3" key="1">
    <citation type="submission" date="2021-01" db="EMBL/GenBank/DDBJ databases">
        <title>A chromosome-scale assembly of European eel, Anguilla anguilla.</title>
        <authorList>
            <person name="Henkel C."/>
            <person name="Jong-Raadsen S.A."/>
            <person name="Dufour S."/>
            <person name="Weltzien F.-A."/>
            <person name="Palstra A.P."/>
            <person name="Pelster B."/>
            <person name="Spaink H.P."/>
            <person name="Van Den Thillart G.E."/>
            <person name="Jansen H."/>
            <person name="Zahm M."/>
            <person name="Klopp C."/>
            <person name="Cedric C."/>
            <person name="Louis A."/>
            <person name="Berthelot C."/>
            <person name="Parey E."/>
            <person name="Roest Crollius H."/>
            <person name="Montfort J."/>
            <person name="Robinson-Rechavi M."/>
            <person name="Bucao C."/>
            <person name="Bouchez O."/>
            <person name="Gislard M."/>
            <person name="Lluch J."/>
            <person name="Milhes M."/>
            <person name="Lampietro C."/>
            <person name="Lopez Roques C."/>
            <person name="Donnadieu C."/>
            <person name="Braasch I."/>
            <person name="Desvignes T."/>
            <person name="Postlethwait J."/>
            <person name="Bobe J."/>
            <person name="Guiguen Y."/>
            <person name="Dirks R."/>
        </authorList>
    </citation>
    <scope>NUCLEOTIDE SEQUENCE</scope>
    <source>
        <strain evidence="3">Tag_6206</strain>
        <tissue evidence="3">Liver</tissue>
    </source>
</reference>
<evidence type="ECO:0000313" key="4">
    <source>
        <dbReference type="Proteomes" id="UP001044222"/>
    </source>
</evidence>
<feature type="region of interest" description="Disordered" evidence="1">
    <location>
        <begin position="748"/>
        <end position="796"/>
    </location>
</feature>
<dbReference type="InterPro" id="IPR031885">
    <property type="entry name" value="DUF4764"/>
</dbReference>
<protein>
    <recommendedName>
        <fullName evidence="2">DUF4764 domain-containing protein</fullName>
    </recommendedName>
</protein>
<accession>A0A9D3S541</accession>